<dbReference type="SUPFAM" id="SSF52540">
    <property type="entry name" value="P-loop containing nucleoside triphosphate hydrolases"/>
    <property type="match status" value="2"/>
</dbReference>
<dbReference type="Pfam" id="PF05970">
    <property type="entry name" value="PIF1"/>
    <property type="match status" value="1"/>
</dbReference>
<keyword evidence="8" id="KW-0413">Isomerase</keyword>
<name>A0A139HQ35_9PEZI</name>
<dbReference type="SMART" id="SM00382">
    <property type="entry name" value="AAA"/>
    <property type="match status" value="1"/>
</dbReference>
<evidence type="ECO:0000256" key="6">
    <source>
        <dbReference type="ARBA" id="ARBA00023125"/>
    </source>
</evidence>
<feature type="compositionally biased region" description="Low complexity" evidence="10">
    <location>
        <begin position="161"/>
        <end position="172"/>
    </location>
</feature>
<dbReference type="Gene3D" id="3.40.50.300">
    <property type="entry name" value="P-loop containing nucleotide triphosphate hydrolases"/>
    <property type="match status" value="2"/>
</dbReference>
<accession>A0A139HQ35</accession>
<dbReference type="OrthoDB" id="432234at2759"/>
<feature type="compositionally biased region" description="Basic and acidic residues" evidence="10">
    <location>
        <begin position="65"/>
        <end position="77"/>
    </location>
</feature>
<evidence type="ECO:0000256" key="9">
    <source>
        <dbReference type="RuleBase" id="RU363044"/>
    </source>
</evidence>
<dbReference type="CDD" id="cd18037">
    <property type="entry name" value="DEXSc_Pif1_like"/>
    <property type="match status" value="1"/>
</dbReference>
<comment type="similarity">
    <text evidence="9">Belongs to the helicase family.</text>
</comment>
<keyword evidence="2 9" id="KW-0227">DNA damage</keyword>
<keyword evidence="3 9" id="KW-0378">Hydrolase</keyword>
<evidence type="ECO:0000313" key="13">
    <source>
        <dbReference type="Proteomes" id="UP000070133"/>
    </source>
</evidence>
<dbReference type="GO" id="GO:0000723">
    <property type="term" value="P:telomere maintenance"/>
    <property type="evidence" value="ECO:0007669"/>
    <property type="project" value="InterPro"/>
</dbReference>
<dbReference type="GO" id="GO:0043139">
    <property type="term" value="F:5'-3' DNA helicase activity"/>
    <property type="evidence" value="ECO:0007669"/>
    <property type="project" value="UniProtKB-EC"/>
</dbReference>
<feature type="compositionally biased region" description="Polar residues" evidence="10">
    <location>
        <begin position="95"/>
        <end position="106"/>
    </location>
</feature>
<dbReference type="GO" id="GO:0006310">
    <property type="term" value="P:DNA recombination"/>
    <property type="evidence" value="ECO:0007669"/>
    <property type="project" value="UniProtKB-KW"/>
</dbReference>
<feature type="domain" description="AAA+ ATPase" evidence="11">
    <location>
        <begin position="193"/>
        <end position="354"/>
    </location>
</feature>
<gene>
    <name evidence="12" type="ORF">AC578_8728</name>
</gene>
<keyword evidence="13" id="KW-1185">Reference proteome</keyword>
<comment type="caution">
    <text evidence="12">The sequence shown here is derived from an EMBL/GenBank/DDBJ whole genome shotgun (WGS) entry which is preliminary data.</text>
</comment>
<proteinExistence type="inferred from homology"/>
<dbReference type="InterPro" id="IPR051055">
    <property type="entry name" value="PIF1_helicase"/>
</dbReference>
<evidence type="ECO:0000313" key="12">
    <source>
        <dbReference type="EMBL" id="KXT04591.1"/>
    </source>
</evidence>
<dbReference type="Pfam" id="PF21530">
    <property type="entry name" value="Pif1_2B_dom"/>
    <property type="match status" value="1"/>
</dbReference>
<keyword evidence="1 9" id="KW-0547">Nucleotide-binding</keyword>
<evidence type="ECO:0000259" key="11">
    <source>
        <dbReference type="SMART" id="SM00382"/>
    </source>
</evidence>
<dbReference type="AlphaFoldDB" id="A0A139HQ35"/>
<keyword evidence="7 9" id="KW-0234">DNA repair</keyword>
<keyword evidence="4 9" id="KW-0347">Helicase</keyword>
<evidence type="ECO:0000256" key="1">
    <source>
        <dbReference type="ARBA" id="ARBA00022741"/>
    </source>
</evidence>
<dbReference type="GO" id="GO:0006281">
    <property type="term" value="P:DNA repair"/>
    <property type="evidence" value="ECO:0007669"/>
    <property type="project" value="UniProtKB-KW"/>
</dbReference>
<dbReference type="GO" id="GO:0016887">
    <property type="term" value="F:ATP hydrolysis activity"/>
    <property type="evidence" value="ECO:0007669"/>
    <property type="project" value="RHEA"/>
</dbReference>
<keyword evidence="9" id="KW-0233">DNA recombination</keyword>
<evidence type="ECO:0000256" key="8">
    <source>
        <dbReference type="ARBA" id="ARBA00023235"/>
    </source>
</evidence>
<feature type="region of interest" description="Disordered" evidence="10">
    <location>
        <begin position="1"/>
        <end position="49"/>
    </location>
</feature>
<evidence type="ECO:0000256" key="2">
    <source>
        <dbReference type="ARBA" id="ARBA00022763"/>
    </source>
</evidence>
<sequence>MLRRAASAFEGDEQQRPSKRNKSVQPSGYRSYSGTGTSSTPPSFAPSFALRNSREIPEVIDLEDAEKAFRVKNEYSPRLKGPASQARDHNKQERSISSAYLTPRDSQASRRLEGSEDTPISLDDFDDDDLATRMARSPSAPSEGLFVSREGTPVDEEARNASSTPASQAATPTETAVVLTAEQQKVVDAALRGRRSIFYTGAAGSGKSTVLIAIRRGLCAKGKRVEVVAPTGRAALDVGGTTTWSFAGWQPDSMKQPIRELERLAEIRFVRQRMREIDVLIIDEISMVENHFFERLDRVMKAARDDDGPFGGVQLIVTGDFCQLPPVEPFHHCFQCGDELLPTLDSTQYVCGKHGTFFDTDKWAFRSDAWEDANFLCFHLKTIHRQEDGTFQSILQKIRFGNTLAEDERFLLLNHQYDVRNATRLFATRSEVQSINNAEFDKLRARPVTYYCLDHWKWNREHAHLKYKGARHNDGTLKALKDHQYEPIVHFKVGMRVILMVNIDIGKGLVNGSQGEIVAFLKHREEKLPKVSNRPDSSVRMSDDKQERNATAGVQSLGGKYALLQYAQVKQFIADDKNRYKVWPIVKFDKVKKPTAVYANCRVRALGDEEPYSLIARTQIPLAPAWAMTIHKSQGMTLNKVTVDVSRTFEQGQDYVALSRARNLEGLKIEGAGPSWTGMGCNEEVKHFLKVNFPELDIE</sequence>
<keyword evidence="6" id="KW-0238">DNA-binding</keyword>
<organism evidence="12 13">
    <name type="scientific">Pseudocercospora eumusae</name>
    <dbReference type="NCBI Taxonomy" id="321146"/>
    <lineage>
        <taxon>Eukaryota</taxon>
        <taxon>Fungi</taxon>
        <taxon>Dikarya</taxon>
        <taxon>Ascomycota</taxon>
        <taxon>Pezizomycotina</taxon>
        <taxon>Dothideomycetes</taxon>
        <taxon>Dothideomycetidae</taxon>
        <taxon>Mycosphaerellales</taxon>
        <taxon>Mycosphaerellaceae</taxon>
        <taxon>Pseudocercospora</taxon>
    </lineage>
</organism>
<dbReference type="InterPro" id="IPR027417">
    <property type="entry name" value="P-loop_NTPase"/>
</dbReference>
<dbReference type="EMBL" id="LFZN01000020">
    <property type="protein sequence ID" value="KXT04591.1"/>
    <property type="molecule type" value="Genomic_DNA"/>
</dbReference>
<dbReference type="PANTHER" id="PTHR47642">
    <property type="entry name" value="ATP-DEPENDENT DNA HELICASE"/>
    <property type="match status" value="1"/>
</dbReference>
<comment type="cofactor">
    <cofactor evidence="9">
        <name>Mg(2+)</name>
        <dbReference type="ChEBI" id="CHEBI:18420"/>
    </cofactor>
</comment>
<dbReference type="InterPro" id="IPR010285">
    <property type="entry name" value="DNA_helicase_pif1-like_DEAD"/>
</dbReference>
<dbReference type="InterPro" id="IPR003593">
    <property type="entry name" value="AAA+_ATPase"/>
</dbReference>
<dbReference type="PANTHER" id="PTHR47642:SF5">
    <property type="entry name" value="ATP-DEPENDENT DNA HELICASE"/>
    <property type="match status" value="1"/>
</dbReference>
<dbReference type="GO" id="GO:0005524">
    <property type="term" value="F:ATP binding"/>
    <property type="evidence" value="ECO:0007669"/>
    <property type="project" value="UniProtKB-KW"/>
</dbReference>
<feature type="region of interest" description="Disordered" evidence="10">
    <location>
        <begin position="64"/>
        <end position="172"/>
    </location>
</feature>
<feature type="compositionally biased region" description="Low complexity" evidence="10">
    <location>
        <begin position="26"/>
        <end position="42"/>
    </location>
</feature>
<keyword evidence="5 9" id="KW-0067">ATP-binding</keyword>
<reference evidence="12 13" key="1">
    <citation type="submission" date="2015-07" db="EMBL/GenBank/DDBJ databases">
        <title>Comparative genomics of the Sigatoka disease complex on banana suggests a link between parallel evolutionary changes in Pseudocercospora fijiensis and Pseudocercospora eumusae and increased virulence on the banana host.</title>
        <authorList>
            <person name="Chang T.-C."/>
            <person name="Salvucci A."/>
            <person name="Crous P.W."/>
            <person name="Stergiopoulos I."/>
        </authorList>
    </citation>
    <scope>NUCLEOTIDE SEQUENCE [LARGE SCALE GENOMIC DNA]</scope>
    <source>
        <strain evidence="12 13">CBS 114824</strain>
    </source>
</reference>
<evidence type="ECO:0000256" key="5">
    <source>
        <dbReference type="ARBA" id="ARBA00022840"/>
    </source>
</evidence>
<evidence type="ECO:0000256" key="4">
    <source>
        <dbReference type="ARBA" id="ARBA00022806"/>
    </source>
</evidence>
<dbReference type="Proteomes" id="UP000070133">
    <property type="component" value="Unassembled WGS sequence"/>
</dbReference>
<protein>
    <recommendedName>
        <fullName evidence="9">ATP-dependent DNA helicase</fullName>
        <ecNumber evidence="9">5.6.2.3</ecNumber>
    </recommendedName>
</protein>
<dbReference type="EC" id="5.6.2.3" evidence="9"/>
<dbReference type="STRING" id="321146.A0A139HQ35"/>
<evidence type="ECO:0000256" key="7">
    <source>
        <dbReference type="ARBA" id="ARBA00023204"/>
    </source>
</evidence>
<dbReference type="InterPro" id="IPR049163">
    <property type="entry name" value="Pif1-like_2B_dom"/>
</dbReference>
<evidence type="ECO:0000256" key="10">
    <source>
        <dbReference type="SAM" id="MobiDB-lite"/>
    </source>
</evidence>
<dbReference type="CDD" id="cd18809">
    <property type="entry name" value="SF1_C_RecD"/>
    <property type="match status" value="1"/>
</dbReference>
<comment type="catalytic activity">
    <reaction evidence="9">
        <text>ATP + H2O = ADP + phosphate + H(+)</text>
        <dbReference type="Rhea" id="RHEA:13065"/>
        <dbReference type="ChEBI" id="CHEBI:15377"/>
        <dbReference type="ChEBI" id="CHEBI:15378"/>
        <dbReference type="ChEBI" id="CHEBI:30616"/>
        <dbReference type="ChEBI" id="CHEBI:43474"/>
        <dbReference type="ChEBI" id="CHEBI:456216"/>
        <dbReference type="EC" id="5.6.2.3"/>
    </reaction>
</comment>
<evidence type="ECO:0000256" key="3">
    <source>
        <dbReference type="ARBA" id="ARBA00022801"/>
    </source>
</evidence>